<name>W6NI34_HAECO</name>
<accession>W6NI34</accession>
<dbReference type="Pfam" id="PF17619">
    <property type="entry name" value="SCVP"/>
    <property type="match status" value="1"/>
</dbReference>
<sequence length="238" mass="26249">MKRLLLSFAFIGTALIQQYSASVGNFSDLNCTNTDGYFTWTFKLTDANCSIVEMWIKQIVASSSFYKNGFSTCGSETAYVILVTKYPYNLSDFSEVSSNLLQKIQRAQLLLPHFGNITNLHLTNVNGYIAYTFTIPDTNCTKVKRWMNGVGVNAPQFDLTNGNFTCIHTGTPTSANANLIEITTKPPPTTTTATPLVIVPGGALPVAPAVIPYQQAYDDSAERLEEFSSFESMSIMRR</sequence>
<feature type="chain" id="PRO_5004879208" evidence="1">
    <location>
        <begin position="17"/>
        <end position="238"/>
    </location>
</feature>
<evidence type="ECO:0000256" key="1">
    <source>
        <dbReference type="SAM" id="SignalP"/>
    </source>
</evidence>
<evidence type="ECO:0000313" key="2">
    <source>
        <dbReference type="EMBL" id="CDL96948.1"/>
    </source>
</evidence>
<dbReference type="AlphaFoldDB" id="W6NI34"/>
<feature type="signal peptide" evidence="1">
    <location>
        <begin position="1"/>
        <end position="16"/>
    </location>
</feature>
<keyword evidence="1" id="KW-0732">Signal</keyword>
<reference evidence="2" key="2">
    <citation type="submission" date="2013-05" db="EMBL/GenBank/DDBJ databases">
        <title>The genome and transcriptome of Haemonchus contortus: a key model parasite for drug and vaccine discovery.</title>
        <authorList>
            <person name="Laing R."/>
            <person name="Kikuchi T."/>
            <person name="Martinelli A."/>
            <person name="Tsai I.J."/>
            <person name="Beech R.N."/>
            <person name="Redman E."/>
            <person name="Holroyd N."/>
            <person name="Bartley D.J."/>
            <person name="Beasley H."/>
            <person name="Britton C."/>
            <person name="Curran D."/>
            <person name="Devaney E."/>
            <person name="Gilabert A."/>
            <person name="Jackson F."/>
            <person name="Hunt M."/>
            <person name="Johnston S."/>
            <person name="Kryukov I."/>
            <person name="Li K."/>
            <person name="Morrison A.A."/>
            <person name="Reid A.J."/>
            <person name="Sargison N."/>
            <person name="Saunders G."/>
            <person name="Wasmuth J.D."/>
            <person name="Wolstenholme A."/>
            <person name="Berriman M."/>
            <person name="Gilleard J.S."/>
            <person name="Cotton J.A."/>
        </authorList>
    </citation>
    <scope>NUCLEOTIDE SEQUENCE [LARGE SCALE GENOMIC DNA]</scope>
    <source>
        <strain evidence="2">ISE/inbred ISE</strain>
    </source>
</reference>
<reference evidence="2" key="1">
    <citation type="submission" date="2013-03" db="EMBL/GenBank/DDBJ databases">
        <authorList>
            <person name="Aslett M."/>
        </authorList>
    </citation>
    <scope>NUCLEOTIDE SEQUENCE [LARGE SCALE GENOMIC DNA]</scope>
    <source>
        <strain evidence="2">ISE/inbred ISE</strain>
    </source>
</reference>
<protein>
    <submittedName>
        <fullName evidence="2">Uncharacterized protein</fullName>
    </submittedName>
</protein>
<comment type="caution">
    <text evidence="2">The sequence shown here is derived from an EMBL/GenBank/DDBJ whole genome shotgun (WGS) entry which is preliminary data.</text>
</comment>
<gene>
    <name evidence="2" type="ORF">HCOI_01353500</name>
</gene>
<proteinExistence type="predicted"/>
<dbReference type="InterPro" id="IPR035126">
    <property type="entry name" value="SCVP"/>
</dbReference>
<dbReference type="EMBL" id="CAVP010059177">
    <property type="protein sequence ID" value="CDL96948.1"/>
    <property type="molecule type" value="Genomic_DNA"/>
</dbReference>
<organism evidence="2">
    <name type="scientific">Haemonchus contortus</name>
    <name type="common">Barber pole worm</name>
    <dbReference type="NCBI Taxonomy" id="6289"/>
    <lineage>
        <taxon>Eukaryota</taxon>
        <taxon>Metazoa</taxon>
        <taxon>Ecdysozoa</taxon>
        <taxon>Nematoda</taxon>
        <taxon>Chromadorea</taxon>
        <taxon>Rhabditida</taxon>
        <taxon>Rhabditina</taxon>
        <taxon>Rhabditomorpha</taxon>
        <taxon>Strongyloidea</taxon>
        <taxon>Trichostrongylidae</taxon>
        <taxon>Haemonchus</taxon>
    </lineage>
</organism>